<evidence type="ECO:0000256" key="3">
    <source>
        <dbReference type="ARBA" id="ARBA00022490"/>
    </source>
</evidence>
<dbReference type="PROSITE" id="PS01011">
    <property type="entry name" value="FOLYLPOLYGLU_SYNT_1"/>
    <property type="match status" value="1"/>
</dbReference>
<dbReference type="Gene3D" id="3.90.190.20">
    <property type="entry name" value="Mur ligase, C-terminal domain"/>
    <property type="match status" value="1"/>
</dbReference>
<dbReference type="PANTHER" id="PTHR43692:SF1">
    <property type="entry name" value="UDP-N-ACETYLMURAMOYLALANINE--D-GLUTAMATE LIGASE"/>
    <property type="match status" value="1"/>
</dbReference>
<dbReference type="Gene3D" id="3.40.1190.10">
    <property type="entry name" value="Mur-like, catalytic domain"/>
    <property type="match status" value="1"/>
</dbReference>
<evidence type="ECO:0000256" key="9">
    <source>
        <dbReference type="HAMAP-Rule" id="MF_00639"/>
    </source>
</evidence>
<comment type="catalytic activity">
    <reaction evidence="9 10">
        <text>UDP-N-acetyl-alpha-D-muramoyl-L-alanine + D-glutamate + ATP = UDP-N-acetyl-alpha-D-muramoyl-L-alanyl-D-glutamate + ADP + phosphate + H(+)</text>
        <dbReference type="Rhea" id="RHEA:16429"/>
        <dbReference type="ChEBI" id="CHEBI:15378"/>
        <dbReference type="ChEBI" id="CHEBI:29986"/>
        <dbReference type="ChEBI" id="CHEBI:30616"/>
        <dbReference type="ChEBI" id="CHEBI:43474"/>
        <dbReference type="ChEBI" id="CHEBI:83898"/>
        <dbReference type="ChEBI" id="CHEBI:83900"/>
        <dbReference type="ChEBI" id="CHEBI:456216"/>
        <dbReference type="EC" id="6.3.2.9"/>
    </reaction>
</comment>
<keyword evidence="6 9" id="KW-0547">Nucleotide-binding</keyword>
<protein>
    <recommendedName>
        <fullName evidence="9 10">UDP-N-acetylmuramoylalanine--D-glutamate ligase</fullName>
        <ecNumber evidence="9 10">6.3.2.9</ecNumber>
    </recommendedName>
    <alternativeName>
        <fullName evidence="9">D-glutamic acid-adding enzyme</fullName>
    </alternativeName>
    <alternativeName>
        <fullName evidence="9">UDP-N-acetylmuramoyl-L-alanyl-D-glutamate synthetase</fullName>
    </alternativeName>
</protein>
<dbReference type="SUPFAM" id="SSF51984">
    <property type="entry name" value="MurCD N-terminal domain"/>
    <property type="match status" value="1"/>
</dbReference>
<evidence type="ECO:0000256" key="10">
    <source>
        <dbReference type="RuleBase" id="RU003664"/>
    </source>
</evidence>
<feature type="binding site" evidence="9">
    <location>
        <begin position="114"/>
        <end position="120"/>
    </location>
    <ligand>
        <name>ATP</name>
        <dbReference type="ChEBI" id="CHEBI:30616"/>
    </ligand>
</feature>
<dbReference type="RefSeq" id="WP_322776746.1">
    <property type="nucleotide sequence ID" value="NZ_JARJFB010000052.1"/>
</dbReference>
<dbReference type="InterPro" id="IPR018109">
    <property type="entry name" value="Folylpolyglutamate_synth_CS"/>
</dbReference>
<feature type="domain" description="Mur ligase C-terminal" evidence="11">
    <location>
        <begin position="309"/>
        <end position="422"/>
    </location>
</feature>
<keyword evidence="4 9" id="KW-0436">Ligase</keyword>
<dbReference type="InterPro" id="IPR036615">
    <property type="entry name" value="Mur_ligase_C_dom_sf"/>
</dbReference>
<dbReference type="GO" id="GO:0016874">
    <property type="term" value="F:ligase activity"/>
    <property type="evidence" value="ECO:0007669"/>
    <property type="project" value="UniProtKB-KW"/>
</dbReference>
<dbReference type="HAMAP" id="MF_00639">
    <property type="entry name" value="MurD"/>
    <property type="match status" value="1"/>
</dbReference>
<organism evidence="13 14">
    <name type="scientific">Candidatus Megaera venefica</name>
    <dbReference type="NCBI Taxonomy" id="2055910"/>
    <lineage>
        <taxon>Bacteria</taxon>
        <taxon>Pseudomonadati</taxon>
        <taxon>Pseudomonadota</taxon>
        <taxon>Alphaproteobacteria</taxon>
        <taxon>Rickettsiales</taxon>
        <taxon>Rickettsiaceae</taxon>
        <taxon>Candidatus Megaera</taxon>
    </lineage>
</organism>
<evidence type="ECO:0000259" key="12">
    <source>
        <dbReference type="Pfam" id="PF08245"/>
    </source>
</evidence>
<comment type="pathway">
    <text evidence="2 9 10">Cell wall biogenesis; peptidoglycan biosynthesis.</text>
</comment>
<reference evidence="13 14" key="1">
    <citation type="submission" date="2023-03" db="EMBL/GenBank/DDBJ databases">
        <title>Host association and intracellularity evolved multiple times independently in the Rickettsiales.</title>
        <authorList>
            <person name="Castelli M."/>
            <person name="Nardi T."/>
            <person name="Gammuto L."/>
            <person name="Bellinzona G."/>
            <person name="Sabaneyeva E."/>
            <person name="Potekhin A."/>
            <person name="Serra V."/>
            <person name="Petroni G."/>
            <person name="Sassera D."/>
        </authorList>
    </citation>
    <scope>NUCLEOTIDE SEQUENCE [LARGE SCALE GENOMIC DNA]</scope>
    <source>
        <strain evidence="13 14">Sr 2-6</strain>
    </source>
</reference>
<comment type="subcellular location">
    <subcellularLocation>
        <location evidence="1 9 10">Cytoplasm</location>
    </subcellularLocation>
</comment>
<dbReference type="Pfam" id="PF02875">
    <property type="entry name" value="Mur_ligase_C"/>
    <property type="match status" value="1"/>
</dbReference>
<keyword evidence="3 9" id="KW-0963">Cytoplasm</keyword>
<evidence type="ECO:0000256" key="5">
    <source>
        <dbReference type="ARBA" id="ARBA00022618"/>
    </source>
</evidence>
<proteinExistence type="inferred from homology"/>
<evidence type="ECO:0000313" key="14">
    <source>
        <dbReference type="Proteomes" id="UP001291687"/>
    </source>
</evidence>
<evidence type="ECO:0000256" key="6">
    <source>
        <dbReference type="ARBA" id="ARBA00022741"/>
    </source>
</evidence>
<keyword evidence="7 9" id="KW-0067">ATP-binding</keyword>
<dbReference type="Proteomes" id="UP001291687">
    <property type="component" value="Unassembled WGS sequence"/>
</dbReference>
<dbReference type="SUPFAM" id="SSF53623">
    <property type="entry name" value="MurD-like peptide ligases, catalytic domain"/>
    <property type="match status" value="1"/>
</dbReference>
<dbReference type="InterPro" id="IPR005762">
    <property type="entry name" value="MurD"/>
</dbReference>
<dbReference type="EC" id="6.3.2.9" evidence="9 10"/>
<keyword evidence="8 9" id="KW-0131">Cell cycle</keyword>
<dbReference type="InterPro" id="IPR013221">
    <property type="entry name" value="Mur_ligase_cen"/>
</dbReference>
<keyword evidence="9 10" id="KW-0133">Cell shape</keyword>
<evidence type="ECO:0000313" key="13">
    <source>
        <dbReference type="EMBL" id="MEA0970848.1"/>
    </source>
</evidence>
<dbReference type="Pfam" id="PF08245">
    <property type="entry name" value="Mur_ligase_M"/>
    <property type="match status" value="1"/>
</dbReference>
<dbReference type="InterPro" id="IPR004101">
    <property type="entry name" value="Mur_ligase_C"/>
</dbReference>
<sequence>MKLNSQKGKKIGIFGLGLTGCSAFSSLDKVAQTILCWDDLEANRNNFKSQFGSESLKDITEKDWQSLDKVIISPGIPPTHPIFSLIKKYNILISSDIDLFIEENSQSKIIAITGTNGKSTTTALIGHILHKSGLDYHVGGNIGLPVLMLPERAAGYVLELSSFQIDLLENFNPFVSILLNITQDHLDRYGTFEEYSKSKFRAFQGDGIKIIGVDSDKSREFFNHLREQGERKLIPISSSSSSKDGIICHSKQLLDNFFNRDTYELPALKHLTGKHNQENIAASFAACRALGLEPLEIIESISSFNGLKHRMQYLGTKNNISFYNDSKATNATSAACSLVSLNNIFWLAGGIFKEKSLSPIDSGLKNVKKAYLFGKDKLLFARHLEDKIEYIICTTMKEAFEYAIKDAQMIREKTNILLAPACASYDQFKNFEDRGNQFIELYDTN</sequence>
<dbReference type="NCBIfam" id="TIGR01087">
    <property type="entry name" value="murD"/>
    <property type="match status" value="1"/>
</dbReference>
<evidence type="ECO:0000259" key="11">
    <source>
        <dbReference type="Pfam" id="PF02875"/>
    </source>
</evidence>
<keyword evidence="14" id="KW-1185">Reference proteome</keyword>
<evidence type="ECO:0000256" key="4">
    <source>
        <dbReference type="ARBA" id="ARBA00022598"/>
    </source>
</evidence>
<evidence type="ECO:0000256" key="1">
    <source>
        <dbReference type="ARBA" id="ARBA00004496"/>
    </source>
</evidence>
<evidence type="ECO:0000256" key="2">
    <source>
        <dbReference type="ARBA" id="ARBA00004752"/>
    </source>
</evidence>
<dbReference type="InterPro" id="IPR036565">
    <property type="entry name" value="Mur-like_cat_sf"/>
</dbReference>
<feature type="domain" description="Mur ligase central" evidence="12">
    <location>
        <begin position="112"/>
        <end position="287"/>
    </location>
</feature>
<keyword evidence="9 10" id="KW-0961">Cell wall biogenesis/degradation</keyword>
<name>A0ABU5NCE6_9RICK</name>
<keyword evidence="5 9" id="KW-0132">Cell division</keyword>
<gene>
    <name evidence="9" type="primary">murD</name>
    <name evidence="13" type="ORF">Megvenef_00817</name>
</gene>
<comment type="caution">
    <text evidence="13">The sequence shown here is derived from an EMBL/GenBank/DDBJ whole genome shotgun (WGS) entry which is preliminary data.</text>
</comment>
<evidence type="ECO:0000256" key="7">
    <source>
        <dbReference type="ARBA" id="ARBA00022840"/>
    </source>
</evidence>
<evidence type="ECO:0000256" key="8">
    <source>
        <dbReference type="ARBA" id="ARBA00023306"/>
    </source>
</evidence>
<comment type="function">
    <text evidence="9 10">Cell wall formation. Catalyzes the addition of glutamate to the nucleotide precursor UDP-N-acetylmuramoyl-L-alanine (UMA).</text>
</comment>
<dbReference type="EMBL" id="JARJFB010000052">
    <property type="protein sequence ID" value="MEA0970848.1"/>
    <property type="molecule type" value="Genomic_DNA"/>
</dbReference>
<dbReference type="PROSITE" id="PS51257">
    <property type="entry name" value="PROKAR_LIPOPROTEIN"/>
    <property type="match status" value="1"/>
</dbReference>
<accession>A0ABU5NCE6</accession>
<dbReference type="SUPFAM" id="SSF53244">
    <property type="entry name" value="MurD-like peptide ligases, peptide-binding domain"/>
    <property type="match status" value="1"/>
</dbReference>
<dbReference type="Gene3D" id="3.40.50.720">
    <property type="entry name" value="NAD(P)-binding Rossmann-like Domain"/>
    <property type="match status" value="1"/>
</dbReference>
<comment type="similarity">
    <text evidence="9">Belongs to the MurCDEF family.</text>
</comment>
<keyword evidence="9 10" id="KW-0573">Peptidoglycan synthesis</keyword>
<dbReference type="PANTHER" id="PTHR43692">
    <property type="entry name" value="UDP-N-ACETYLMURAMOYLALANINE--D-GLUTAMATE LIGASE"/>
    <property type="match status" value="1"/>
</dbReference>